<dbReference type="InParanoid" id="A0A2J7R722"/>
<dbReference type="EMBL" id="NEVH01006738">
    <property type="protein sequence ID" value="PNF36629.1"/>
    <property type="molecule type" value="Genomic_DNA"/>
</dbReference>
<protein>
    <submittedName>
        <fullName evidence="1">Uncharacterized protein</fullName>
    </submittedName>
</protein>
<dbReference type="Proteomes" id="UP000235965">
    <property type="component" value="Unassembled WGS sequence"/>
</dbReference>
<reference evidence="1 2" key="1">
    <citation type="submission" date="2017-12" db="EMBL/GenBank/DDBJ databases">
        <title>Hemimetabolous genomes reveal molecular basis of termite eusociality.</title>
        <authorList>
            <person name="Harrison M.C."/>
            <person name="Jongepier E."/>
            <person name="Robertson H.M."/>
            <person name="Arning N."/>
            <person name="Bitard-Feildel T."/>
            <person name="Chao H."/>
            <person name="Childers C.P."/>
            <person name="Dinh H."/>
            <person name="Doddapaneni H."/>
            <person name="Dugan S."/>
            <person name="Gowin J."/>
            <person name="Greiner C."/>
            <person name="Han Y."/>
            <person name="Hu H."/>
            <person name="Hughes D.S.T."/>
            <person name="Huylmans A.-K."/>
            <person name="Kemena C."/>
            <person name="Kremer L.P.M."/>
            <person name="Lee S.L."/>
            <person name="Lopez-Ezquerra A."/>
            <person name="Mallet L."/>
            <person name="Monroy-Kuhn J.M."/>
            <person name="Moser A."/>
            <person name="Murali S.C."/>
            <person name="Muzny D.M."/>
            <person name="Otani S."/>
            <person name="Piulachs M.-D."/>
            <person name="Poelchau M."/>
            <person name="Qu J."/>
            <person name="Schaub F."/>
            <person name="Wada-Katsumata A."/>
            <person name="Worley K.C."/>
            <person name="Xie Q."/>
            <person name="Ylla G."/>
            <person name="Poulsen M."/>
            <person name="Gibbs R.A."/>
            <person name="Schal C."/>
            <person name="Richards S."/>
            <person name="Belles X."/>
            <person name="Korb J."/>
            <person name="Bornberg-Bauer E."/>
        </authorList>
    </citation>
    <scope>NUCLEOTIDE SEQUENCE [LARGE SCALE GENOMIC DNA]</scope>
    <source>
        <tissue evidence="1">Whole body</tissue>
    </source>
</reference>
<proteinExistence type="predicted"/>
<evidence type="ECO:0000313" key="2">
    <source>
        <dbReference type="Proteomes" id="UP000235965"/>
    </source>
</evidence>
<dbReference type="AlphaFoldDB" id="A0A2J7R722"/>
<organism evidence="1 2">
    <name type="scientific">Cryptotermes secundus</name>
    <dbReference type="NCBI Taxonomy" id="105785"/>
    <lineage>
        <taxon>Eukaryota</taxon>
        <taxon>Metazoa</taxon>
        <taxon>Ecdysozoa</taxon>
        <taxon>Arthropoda</taxon>
        <taxon>Hexapoda</taxon>
        <taxon>Insecta</taxon>
        <taxon>Pterygota</taxon>
        <taxon>Neoptera</taxon>
        <taxon>Polyneoptera</taxon>
        <taxon>Dictyoptera</taxon>
        <taxon>Blattodea</taxon>
        <taxon>Blattoidea</taxon>
        <taxon>Termitoidae</taxon>
        <taxon>Kalotermitidae</taxon>
        <taxon>Cryptotermitinae</taxon>
        <taxon>Cryptotermes</taxon>
    </lineage>
</organism>
<gene>
    <name evidence="1" type="ORF">B7P43_G13309</name>
</gene>
<evidence type="ECO:0000313" key="1">
    <source>
        <dbReference type="EMBL" id="PNF36629.1"/>
    </source>
</evidence>
<keyword evidence="2" id="KW-1185">Reference proteome</keyword>
<sequence>METRHENGTRELPVAMSTNLNVRAHHQKSFVPLGHPCLGQWQNASSGVRCNTILSKYFSQSAGILVSLQAYVHNFFGDLMQ</sequence>
<accession>A0A2J7R722</accession>
<name>A0A2J7R722_9NEOP</name>
<comment type="caution">
    <text evidence="1">The sequence shown here is derived from an EMBL/GenBank/DDBJ whole genome shotgun (WGS) entry which is preliminary data.</text>
</comment>